<keyword evidence="1" id="KW-0732">Signal</keyword>
<dbReference type="EMBL" id="JRYR02000001">
    <property type="protein sequence ID" value="OHX66564.1"/>
    <property type="molecule type" value="Genomic_DNA"/>
</dbReference>
<evidence type="ECO:0000313" key="2">
    <source>
        <dbReference type="EMBL" id="OHX66564.1"/>
    </source>
</evidence>
<dbReference type="AlphaFoldDB" id="A0A1S1YZX6"/>
<dbReference type="Proteomes" id="UP000179797">
    <property type="component" value="Unassembled WGS sequence"/>
</dbReference>
<organism evidence="2 3">
    <name type="scientific">Flammeovirga pacifica</name>
    <dbReference type="NCBI Taxonomy" id="915059"/>
    <lineage>
        <taxon>Bacteria</taxon>
        <taxon>Pseudomonadati</taxon>
        <taxon>Bacteroidota</taxon>
        <taxon>Cytophagia</taxon>
        <taxon>Cytophagales</taxon>
        <taxon>Flammeovirgaceae</taxon>
        <taxon>Flammeovirga</taxon>
    </lineage>
</organism>
<dbReference type="STRING" id="915059.NH26_09430"/>
<reference evidence="2 3" key="1">
    <citation type="journal article" date="2012" name="Int. J. Syst. Evol. Microbiol.">
        <title>Flammeovirga pacifica sp. nov., isolated from deep-sea sediment.</title>
        <authorList>
            <person name="Xu H."/>
            <person name="Fu Y."/>
            <person name="Yang N."/>
            <person name="Ding Z."/>
            <person name="Lai Q."/>
            <person name="Zeng R."/>
        </authorList>
    </citation>
    <scope>NUCLEOTIDE SEQUENCE [LARGE SCALE GENOMIC DNA]</scope>
    <source>
        <strain evidence="3">DSM 24597 / LMG 26175 / WPAGA1</strain>
    </source>
</reference>
<feature type="chain" id="PRO_5010211300" evidence="1">
    <location>
        <begin position="24"/>
        <end position="228"/>
    </location>
</feature>
<accession>A0A1S1YZX6</accession>
<dbReference type="RefSeq" id="WP_044221383.1">
    <property type="nucleotide sequence ID" value="NZ_JRYR02000001.1"/>
</dbReference>
<dbReference type="OrthoDB" id="980613at2"/>
<comment type="caution">
    <text evidence="2">The sequence shown here is derived from an EMBL/GenBank/DDBJ whole genome shotgun (WGS) entry which is preliminary data.</text>
</comment>
<gene>
    <name evidence="2" type="ORF">NH26_09430</name>
</gene>
<evidence type="ECO:0000256" key="1">
    <source>
        <dbReference type="SAM" id="SignalP"/>
    </source>
</evidence>
<evidence type="ECO:0000313" key="3">
    <source>
        <dbReference type="Proteomes" id="UP000179797"/>
    </source>
</evidence>
<protein>
    <submittedName>
        <fullName evidence="2">Uncharacterized protein</fullName>
    </submittedName>
</protein>
<proteinExistence type="predicted"/>
<name>A0A1S1YZX6_FLAPC</name>
<feature type="signal peptide" evidence="1">
    <location>
        <begin position="1"/>
        <end position="23"/>
    </location>
</feature>
<sequence>MKKSTLRFITFLLFIGTSLSTYAQQFVSLEKELFLKEEQLKTLKIKFDKDSAYFTTMIDRLDREKVRIINERDSISELKDSLYPQTEAFGIVKKDISITSKTDQKDYYFNKNDKLALIDHSRHTYSFITENGVKLTINKKYIKPFDGKKNTMYSIARYQNRMEDYDHFVASLPTDNWYAFDLERKEKERSKMQEEYTEMVNDISMLKFEIKQLKKKIINKNKGQKVEV</sequence>
<keyword evidence="3" id="KW-1185">Reference proteome</keyword>